<keyword evidence="1" id="KW-0472">Membrane</keyword>
<name>A0A2W2BQ88_9HYPH</name>
<protein>
    <submittedName>
        <fullName evidence="2">Exopolysaccharide biosynthesis protein</fullName>
    </submittedName>
</protein>
<evidence type="ECO:0000313" key="2">
    <source>
        <dbReference type="EMBL" id="PZF78349.1"/>
    </source>
</evidence>
<evidence type="ECO:0000313" key="3">
    <source>
        <dbReference type="Proteomes" id="UP000248795"/>
    </source>
</evidence>
<keyword evidence="1" id="KW-0812">Transmembrane</keyword>
<dbReference type="PANTHER" id="PTHR41795:SF1">
    <property type="entry name" value="EXOPOLYSACCHARIDE SYNTHESIS PROTEIN"/>
    <property type="match status" value="1"/>
</dbReference>
<comment type="caution">
    <text evidence="2">The sequence shown here is derived from an EMBL/GenBank/DDBJ whole genome shotgun (WGS) entry which is preliminary data.</text>
</comment>
<evidence type="ECO:0000256" key="1">
    <source>
        <dbReference type="SAM" id="Phobius"/>
    </source>
</evidence>
<dbReference type="EMBL" id="QKVK01000001">
    <property type="protein sequence ID" value="PZF78349.1"/>
    <property type="molecule type" value="Genomic_DNA"/>
</dbReference>
<reference evidence="3" key="1">
    <citation type="submission" date="2018-06" db="EMBL/GenBank/DDBJ databases">
        <title>Aestuariibacter litoralis strain KCTC 52945T.</title>
        <authorList>
            <person name="Li X."/>
            <person name="Salam N."/>
            <person name="Li J.-L."/>
            <person name="Chen Y.-M."/>
            <person name="Yang Z.-W."/>
            <person name="Zhang L.-Y."/>
            <person name="Han M.-X."/>
            <person name="Xiao M."/>
            <person name="Li W.-J."/>
        </authorList>
    </citation>
    <scope>NUCLEOTIDE SEQUENCE [LARGE SCALE GENOMIC DNA]</scope>
    <source>
        <strain evidence="3">KCTC 52945</strain>
    </source>
</reference>
<proteinExistence type="predicted"/>
<accession>A0A2W2BQ88</accession>
<dbReference type="PANTHER" id="PTHR41795">
    <property type="entry name" value="EXOPOLYSACCHARIDE SYNTHESIS PROTEIN"/>
    <property type="match status" value="1"/>
</dbReference>
<organism evidence="2 3">
    <name type="scientific">Aestuariivirga litoralis</name>
    <dbReference type="NCBI Taxonomy" id="2650924"/>
    <lineage>
        <taxon>Bacteria</taxon>
        <taxon>Pseudomonadati</taxon>
        <taxon>Pseudomonadota</taxon>
        <taxon>Alphaproteobacteria</taxon>
        <taxon>Hyphomicrobiales</taxon>
        <taxon>Aestuariivirgaceae</taxon>
        <taxon>Aestuariivirga</taxon>
    </lineage>
</organism>
<dbReference type="Proteomes" id="UP000248795">
    <property type="component" value="Unassembled WGS sequence"/>
</dbReference>
<keyword evidence="3" id="KW-1185">Reference proteome</keyword>
<keyword evidence="1" id="KW-1133">Transmembrane helix</keyword>
<dbReference type="Pfam" id="PF06055">
    <property type="entry name" value="ExoD"/>
    <property type="match status" value="1"/>
</dbReference>
<gene>
    <name evidence="2" type="ORF">DK847_00545</name>
</gene>
<dbReference type="AlphaFoldDB" id="A0A2W2BQ88"/>
<dbReference type="InterPro" id="IPR010331">
    <property type="entry name" value="ExoD"/>
</dbReference>
<sequence>MMASGARAAQAGAKCGTIVPHSPYSCPCGPRRAMELGVNVQQDEIYDGGLDKRQKPSRLSDIVRSMDTSQDTTIGELADSLGERAFGALMFIFAVPNAIPTPPGTSAILGLPLVILTWQVLVGRQTLWLPEVVRKRRISKEMLHAFVTKVTPIMAKLERVLKPRLGFIVTSDIAERLIGLVAFPLALILFLPIPFGNIPPAAAIACLALGLAERDGLAVIVGYVLSAASVAILAAVSSALYAGVVAFFQALFGV</sequence>
<feature type="transmembrane region" description="Helical" evidence="1">
    <location>
        <begin position="177"/>
        <end position="195"/>
    </location>
</feature>